<evidence type="ECO:0000313" key="2">
    <source>
        <dbReference type="Proteomes" id="UP000051256"/>
    </source>
</evidence>
<dbReference type="STRING" id="1423802.FC56_GL000916"/>
<gene>
    <name evidence="1" type="ORF">FC56_GL000916</name>
</gene>
<dbReference type="EMBL" id="AYZR01000009">
    <property type="protein sequence ID" value="KRM93251.1"/>
    <property type="molecule type" value="Genomic_DNA"/>
</dbReference>
<dbReference type="AlphaFoldDB" id="A0A0R2D125"/>
<sequence>MNMANKSKKQREDIMIDMNEFLITYAASILGSNENVSQRVYDTAKEDLNSLDTLFDDDGFGRQEKFVAIGEGYLRDSEQISGDQLIAETGVLTQDALNYLGNHIDQFEHWRTE</sequence>
<organism evidence="1 2">
    <name type="scientific">Lentilactobacillus senioris DSM 24302 = JCM 17472</name>
    <dbReference type="NCBI Taxonomy" id="1423802"/>
    <lineage>
        <taxon>Bacteria</taxon>
        <taxon>Bacillati</taxon>
        <taxon>Bacillota</taxon>
        <taxon>Bacilli</taxon>
        <taxon>Lactobacillales</taxon>
        <taxon>Lactobacillaceae</taxon>
        <taxon>Lentilactobacillus</taxon>
    </lineage>
</organism>
<protein>
    <submittedName>
        <fullName evidence="1">Uncharacterized protein</fullName>
    </submittedName>
</protein>
<dbReference type="PATRIC" id="fig|1423802.4.peg.929"/>
<proteinExistence type="predicted"/>
<accession>A0A0R2D125</accession>
<keyword evidence="2" id="KW-1185">Reference proteome</keyword>
<reference evidence="1 2" key="1">
    <citation type="journal article" date="2015" name="Genome Announc.">
        <title>Expanding the biotechnology potential of lactobacilli through comparative genomics of 213 strains and associated genera.</title>
        <authorList>
            <person name="Sun Z."/>
            <person name="Harris H.M."/>
            <person name="McCann A."/>
            <person name="Guo C."/>
            <person name="Argimon S."/>
            <person name="Zhang W."/>
            <person name="Yang X."/>
            <person name="Jeffery I.B."/>
            <person name="Cooney J.C."/>
            <person name="Kagawa T.F."/>
            <person name="Liu W."/>
            <person name="Song Y."/>
            <person name="Salvetti E."/>
            <person name="Wrobel A."/>
            <person name="Rasinkangas P."/>
            <person name="Parkhill J."/>
            <person name="Rea M.C."/>
            <person name="O'Sullivan O."/>
            <person name="Ritari J."/>
            <person name="Douillard F.P."/>
            <person name="Paul Ross R."/>
            <person name="Yang R."/>
            <person name="Briner A.E."/>
            <person name="Felis G.E."/>
            <person name="de Vos W.M."/>
            <person name="Barrangou R."/>
            <person name="Klaenhammer T.R."/>
            <person name="Caufield P.W."/>
            <person name="Cui Y."/>
            <person name="Zhang H."/>
            <person name="O'Toole P.W."/>
        </authorList>
    </citation>
    <scope>NUCLEOTIDE SEQUENCE [LARGE SCALE GENOMIC DNA]</scope>
    <source>
        <strain evidence="1 2">DSM 24302</strain>
    </source>
</reference>
<name>A0A0R2D125_9LACO</name>
<comment type="caution">
    <text evidence="1">The sequence shown here is derived from an EMBL/GenBank/DDBJ whole genome shotgun (WGS) entry which is preliminary data.</text>
</comment>
<evidence type="ECO:0000313" key="1">
    <source>
        <dbReference type="EMBL" id="KRM93251.1"/>
    </source>
</evidence>
<dbReference type="Proteomes" id="UP000051256">
    <property type="component" value="Unassembled WGS sequence"/>
</dbReference>